<dbReference type="GO" id="GO:0052816">
    <property type="term" value="F:long-chain fatty acyl-CoA hydrolase activity"/>
    <property type="evidence" value="ECO:0007669"/>
    <property type="project" value="TreeGrafter"/>
</dbReference>
<dbReference type="GO" id="GO:0009062">
    <property type="term" value="P:fatty acid catabolic process"/>
    <property type="evidence" value="ECO:0007669"/>
    <property type="project" value="TreeGrafter"/>
</dbReference>
<dbReference type="PROSITE" id="PS51770">
    <property type="entry name" value="HOTDOG_ACOT"/>
    <property type="match status" value="1"/>
</dbReference>
<keyword evidence="2 3" id="KW-0378">Hydrolase</keyword>
<reference evidence="5" key="1">
    <citation type="submission" date="2020-08" db="EMBL/GenBank/DDBJ databases">
        <title>Novel species isolated from subtropical streams in China.</title>
        <authorList>
            <person name="Lu H."/>
        </authorList>
    </citation>
    <scope>NUCLEOTIDE SEQUENCE</scope>
    <source>
        <strain evidence="5">KACC 12607</strain>
    </source>
</reference>
<dbReference type="InterPro" id="IPR006683">
    <property type="entry name" value="Thioestr_dom"/>
</dbReference>
<comment type="caution">
    <text evidence="5">The sequence shown here is derived from an EMBL/GenBank/DDBJ whole genome shotgun (WGS) entry which is preliminary data.</text>
</comment>
<gene>
    <name evidence="5" type="ORF">H8K32_04380</name>
</gene>
<dbReference type="InterPro" id="IPR029069">
    <property type="entry name" value="HotDog_dom_sf"/>
</dbReference>
<dbReference type="CDD" id="cd03442">
    <property type="entry name" value="BFIT_BACH"/>
    <property type="match status" value="1"/>
</dbReference>
<evidence type="ECO:0000259" key="4">
    <source>
        <dbReference type="PROSITE" id="PS51770"/>
    </source>
</evidence>
<evidence type="ECO:0000313" key="6">
    <source>
        <dbReference type="Proteomes" id="UP000634011"/>
    </source>
</evidence>
<accession>A0A923KP58</accession>
<dbReference type="InterPro" id="IPR033120">
    <property type="entry name" value="HOTDOG_ACOT"/>
</dbReference>
<evidence type="ECO:0000313" key="5">
    <source>
        <dbReference type="EMBL" id="MBC3861326.1"/>
    </source>
</evidence>
<dbReference type="AlphaFoldDB" id="A0A923KP58"/>
<dbReference type="Pfam" id="PF03061">
    <property type="entry name" value="4HBT"/>
    <property type="match status" value="1"/>
</dbReference>
<comment type="similarity">
    <text evidence="1">Belongs to the acyl coenzyme A hydrolase family.</text>
</comment>
<dbReference type="PANTHER" id="PTHR11049:SF5">
    <property type="entry name" value="ACYL-COA THIOESTER HYDROLASE YCIA"/>
    <property type="match status" value="1"/>
</dbReference>
<evidence type="ECO:0000256" key="1">
    <source>
        <dbReference type="ARBA" id="ARBA00010458"/>
    </source>
</evidence>
<dbReference type="PANTHER" id="PTHR11049">
    <property type="entry name" value="ACYL COENZYME A THIOESTER HYDROLASE"/>
    <property type="match status" value="1"/>
</dbReference>
<proteinExistence type="inferred from homology"/>
<dbReference type="Gene3D" id="3.10.129.10">
    <property type="entry name" value="Hotdog Thioesterase"/>
    <property type="match status" value="1"/>
</dbReference>
<name>A0A923KP58_9BURK</name>
<organism evidence="5 6">
    <name type="scientific">Undibacterium jejuense</name>
    <dbReference type="NCBI Taxonomy" id="1344949"/>
    <lineage>
        <taxon>Bacteria</taxon>
        <taxon>Pseudomonadati</taxon>
        <taxon>Pseudomonadota</taxon>
        <taxon>Betaproteobacteria</taxon>
        <taxon>Burkholderiales</taxon>
        <taxon>Oxalobacteraceae</taxon>
        <taxon>Undibacterium</taxon>
    </lineage>
</organism>
<dbReference type="Proteomes" id="UP000634011">
    <property type="component" value="Unassembled WGS sequence"/>
</dbReference>
<keyword evidence="6" id="KW-1185">Reference proteome</keyword>
<sequence length="130" mass="13991">MPTLRVMPMPSDANVHGDVFGGWIMAQVDIAGAIPAARRANGRVATIAVNSFLFKQPVFVGDLLSFYADVVKVGNTSITIAVEVYAERNRLQADTVKVTEATLTYVATGEDRKPRQIPPLEAIEAFSAGK</sequence>
<dbReference type="InterPro" id="IPR040170">
    <property type="entry name" value="Cytosol_ACT"/>
</dbReference>
<protein>
    <submittedName>
        <fullName evidence="5">Acyl-CoA thioesterase</fullName>
    </submittedName>
</protein>
<evidence type="ECO:0000256" key="3">
    <source>
        <dbReference type="PROSITE-ProRule" id="PRU01106"/>
    </source>
</evidence>
<dbReference type="SUPFAM" id="SSF54637">
    <property type="entry name" value="Thioesterase/thiol ester dehydrase-isomerase"/>
    <property type="match status" value="1"/>
</dbReference>
<feature type="domain" description="HotDog ACOT-type" evidence="4">
    <location>
        <begin position="1"/>
        <end position="111"/>
    </location>
</feature>
<dbReference type="EMBL" id="JACOFV010000003">
    <property type="protein sequence ID" value="MBC3861326.1"/>
    <property type="molecule type" value="Genomic_DNA"/>
</dbReference>
<dbReference type="GO" id="GO:0005829">
    <property type="term" value="C:cytosol"/>
    <property type="evidence" value="ECO:0007669"/>
    <property type="project" value="TreeGrafter"/>
</dbReference>
<evidence type="ECO:0000256" key="2">
    <source>
        <dbReference type="ARBA" id="ARBA00022801"/>
    </source>
</evidence>
<dbReference type="GO" id="GO:0006637">
    <property type="term" value="P:acyl-CoA metabolic process"/>
    <property type="evidence" value="ECO:0007669"/>
    <property type="project" value="TreeGrafter"/>
</dbReference>